<proteinExistence type="predicted"/>
<organism evidence="3 4">
    <name type="scientific">Adineta ricciae</name>
    <name type="common">Rotifer</name>
    <dbReference type="NCBI Taxonomy" id="249248"/>
    <lineage>
        <taxon>Eukaryota</taxon>
        <taxon>Metazoa</taxon>
        <taxon>Spiralia</taxon>
        <taxon>Gnathifera</taxon>
        <taxon>Rotifera</taxon>
        <taxon>Eurotatoria</taxon>
        <taxon>Bdelloidea</taxon>
        <taxon>Adinetida</taxon>
        <taxon>Adinetidae</taxon>
        <taxon>Adineta</taxon>
    </lineage>
</organism>
<sequence>MLLVILLLLPTGSSVTIGKIDNFIIVGIMNSSLARVSLEQCLYIATSTASSMISTTSSSTTETSSTTSETSSPTLTTQSLGRITQAGDTIVGLYNTTAGGSTGGKNGLYSGPSETPIYAIDGSTSTKYFNYGVTGGSNTTANAPGIGTGFYITPSISNASIAVGLLFATANDRPNRDPLSVSLEGTNSDACDSGSSWTLLYNGSTGINVTSEPDRMTYGIQQNFSNTTPYKSYRLLITSKRGPDDAVQYSEAHIIGYT</sequence>
<accession>A0A814TV96</accession>
<dbReference type="Proteomes" id="UP000663828">
    <property type="component" value="Unassembled WGS sequence"/>
</dbReference>
<keyword evidence="4" id="KW-1185">Reference proteome</keyword>
<keyword evidence="2" id="KW-0732">Signal</keyword>
<comment type="caution">
    <text evidence="3">The sequence shown here is derived from an EMBL/GenBank/DDBJ whole genome shotgun (WGS) entry which is preliminary data.</text>
</comment>
<evidence type="ECO:0000256" key="1">
    <source>
        <dbReference type="SAM" id="MobiDB-lite"/>
    </source>
</evidence>
<dbReference type="AlphaFoldDB" id="A0A814TV96"/>
<reference evidence="3" key="1">
    <citation type="submission" date="2021-02" db="EMBL/GenBank/DDBJ databases">
        <authorList>
            <person name="Nowell W R."/>
        </authorList>
    </citation>
    <scope>NUCLEOTIDE SEQUENCE</scope>
</reference>
<feature type="region of interest" description="Disordered" evidence="1">
    <location>
        <begin position="54"/>
        <end position="79"/>
    </location>
</feature>
<feature type="signal peptide" evidence="2">
    <location>
        <begin position="1"/>
        <end position="18"/>
    </location>
</feature>
<protein>
    <submittedName>
        <fullName evidence="3">Uncharacterized protein</fullName>
    </submittedName>
</protein>
<gene>
    <name evidence="3" type="ORF">XAT740_LOCUS21600</name>
</gene>
<evidence type="ECO:0000256" key="2">
    <source>
        <dbReference type="SAM" id="SignalP"/>
    </source>
</evidence>
<feature type="chain" id="PRO_5032958565" evidence="2">
    <location>
        <begin position="19"/>
        <end position="258"/>
    </location>
</feature>
<dbReference type="EMBL" id="CAJNOR010001554">
    <property type="protein sequence ID" value="CAF1163166.1"/>
    <property type="molecule type" value="Genomic_DNA"/>
</dbReference>
<evidence type="ECO:0000313" key="4">
    <source>
        <dbReference type="Proteomes" id="UP000663828"/>
    </source>
</evidence>
<name>A0A814TV96_ADIRI</name>
<evidence type="ECO:0000313" key="3">
    <source>
        <dbReference type="EMBL" id="CAF1163166.1"/>
    </source>
</evidence>